<accession>A0ABR8AI33</accession>
<dbReference type="PROSITE" id="PS51445">
    <property type="entry name" value="PBS_LINKER"/>
    <property type="match status" value="1"/>
</dbReference>
<keyword evidence="5 7" id="KW-0472">Membrane</keyword>
<organism evidence="9 10">
    <name type="scientific">Calothrix parietina FACHB-288</name>
    <dbReference type="NCBI Taxonomy" id="2692896"/>
    <lineage>
        <taxon>Bacteria</taxon>
        <taxon>Bacillati</taxon>
        <taxon>Cyanobacteriota</taxon>
        <taxon>Cyanophyceae</taxon>
        <taxon>Nostocales</taxon>
        <taxon>Calotrichaceae</taxon>
        <taxon>Calothrix</taxon>
    </lineage>
</organism>
<sequence length="251" mass="29517">MSIPLLEYAPFSQNQRVQGFEIPGDEQPRIYTTDNLLGNSEMDQLIMASYRQVYNEQQMLDSHRQRFLESQLRAGQITVRDFIRGLVISDSFRRLTFDSNNNYRFAEICIQRLLGRNVYSDREKIAWSIVIATKGLQGFIDELISTEEYLANFGYDIVPYQRRRTLPQHSQGELPFARMARYGVEYRNKLPVPFYPNRPLPTGLFDQFERFTFYKFVNRANWNNTFVSLALALVFIILLLMLAEVNHQVWG</sequence>
<feature type="domain" description="PBS-linker" evidence="8">
    <location>
        <begin position="11"/>
        <end position="194"/>
    </location>
</feature>
<comment type="subcellular location">
    <subcellularLocation>
        <location evidence="1">Endomembrane system</location>
    </subcellularLocation>
</comment>
<evidence type="ECO:0000256" key="6">
    <source>
        <dbReference type="PROSITE-ProRule" id="PRU00775"/>
    </source>
</evidence>
<comment type="caution">
    <text evidence="9">The sequence shown here is derived from an EMBL/GenBank/DDBJ whole genome shotgun (WGS) entry which is preliminary data.</text>
</comment>
<name>A0ABR8AI33_9CYAN</name>
<dbReference type="InterPro" id="IPR038255">
    <property type="entry name" value="PBS_linker_sf"/>
</dbReference>
<reference evidence="9 10" key="1">
    <citation type="journal article" date="2020" name="ISME J.">
        <title>Comparative genomics reveals insights into cyanobacterial evolution and habitat adaptation.</title>
        <authorList>
            <person name="Chen M.Y."/>
            <person name="Teng W.K."/>
            <person name="Zhao L."/>
            <person name="Hu C.X."/>
            <person name="Zhou Y.K."/>
            <person name="Han B.P."/>
            <person name="Song L.R."/>
            <person name="Shu W.S."/>
        </authorList>
    </citation>
    <scope>NUCLEOTIDE SEQUENCE [LARGE SCALE GENOMIC DNA]</scope>
    <source>
        <strain evidence="9 10">FACHB-288</strain>
    </source>
</reference>
<keyword evidence="4" id="KW-0793">Thylakoid</keyword>
<evidence type="ECO:0000256" key="7">
    <source>
        <dbReference type="SAM" id="Phobius"/>
    </source>
</evidence>
<dbReference type="Proteomes" id="UP000658514">
    <property type="component" value="Unassembled WGS sequence"/>
</dbReference>
<feature type="transmembrane region" description="Helical" evidence="7">
    <location>
        <begin position="225"/>
        <end position="243"/>
    </location>
</feature>
<dbReference type="EMBL" id="JACJQH010000059">
    <property type="protein sequence ID" value="MBD2199414.1"/>
    <property type="molecule type" value="Genomic_DNA"/>
</dbReference>
<evidence type="ECO:0000256" key="2">
    <source>
        <dbReference type="ARBA" id="ARBA00022549"/>
    </source>
</evidence>
<dbReference type="RefSeq" id="WP_190548880.1">
    <property type="nucleotide sequence ID" value="NZ_CAWPNO010000094.1"/>
</dbReference>
<evidence type="ECO:0000256" key="4">
    <source>
        <dbReference type="ARBA" id="ARBA00023078"/>
    </source>
</evidence>
<evidence type="ECO:0000256" key="1">
    <source>
        <dbReference type="ARBA" id="ARBA00004308"/>
    </source>
</evidence>
<keyword evidence="7" id="KW-0812">Transmembrane</keyword>
<keyword evidence="10" id="KW-1185">Reference proteome</keyword>
<keyword evidence="3 6" id="KW-0605">Phycobilisome</keyword>
<gene>
    <name evidence="9" type="ORF">H6G24_28695</name>
</gene>
<dbReference type="Pfam" id="PF00427">
    <property type="entry name" value="PBS_linker_poly"/>
    <property type="match status" value="1"/>
</dbReference>
<evidence type="ECO:0000256" key="5">
    <source>
        <dbReference type="ARBA" id="ARBA00023136"/>
    </source>
</evidence>
<keyword evidence="2" id="KW-0042">Antenna complex</keyword>
<protein>
    <submittedName>
        <fullName evidence="9">Phycobilisome rod-core linker polypeptide</fullName>
    </submittedName>
</protein>
<evidence type="ECO:0000256" key="3">
    <source>
        <dbReference type="ARBA" id="ARBA00022738"/>
    </source>
</evidence>
<evidence type="ECO:0000259" key="8">
    <source>
        <dbReference type="PROSITE" id="PS51445"/>
    </source>
</evidence>
<proteinExistence type="inferred from homology"/>
<comment type="similarity">
    <text evidence="6">Belongs to the phycobilisome linker protein family.</text>
</comment>
<dbReference type="InterPro" id="IPR001297">
    <property type="entry name" value="PBS_linker_dom"/>
</dbReference>
<evidence type="ECO:0000313" key="10">
    <source>
        <dbReference type="Proteomes" id="UP000658514"/>
    </source>
</evidence>
<dbReference type="Gene3D" id="1.10.3130.20">
    <property type="entry name" value="Phycobilisome linker domain"/>
    <property type="match status" value="1"/>
</dbReference>
<dbReference type="PANTHER" id="PTHR34011">
    <property type="entry name" value="PHYCOBILISOME 32.1 KDA LINKER POLYPEPTIDE, PHYCOCYANIN-ASSOCIATED, ROD 2-RELATED"/>
    <property type="match status" value="1"/>
</dbReference>
<keyword evidence="7" id="KW-1133">Transmembrane helix</keyword>
<evidence type="ECO:0000313" key="9">
    <source>
        <dbReference type="EMBL" id="MBD2199414.1"/>
    </source>
</evidence>